<organism evidence="2 3">
    <name type="scientific">Bursaphelenchus okinawaensis</name>
    <dbReference type="NCBI Taxonomy" id="465554"/>
    <lineage>
        <taxon>Eukaryota</taxon>
        <taxon>Metazoa</taxon>
        <taxon>Ecdysozoa</taxon>
        <taxon>Nematoda</taxon>
        <taxon>Chromadorea</taxon>
        <taxon>Rhabditida</taxon>
        <taxon>Tylenchina</taxon>
        <taxon>Tylenchomorpha</taxon>
        <taxon>Aphelenchoidea</taxon>
        <taxon>Aphelenchoididae</taxon>
        <taxon>Bursaphelenchus</taxon>
    </lineage>
</organism>
<feature type="compositionally biased region" description="Basic residues" evidence="1">
    <location>
        <begin position="35"/>
        <end position="49"/>
    </location>
</feature>
<feature type="compositionally biased region" description="Basic and acidic residues" evidence="1">
    <location>
        <begin position="147"/>
        <end position="160"/>
    </location>
</feature>
<gene>
    <name evidence="2" type="ORF">BOKJ2_LOCUS4677</name>
</gene>
<evidence type="ECO:0000256" key="1">
    <source>
        <dbReference type="SAM" id="MobiDB-lite"/>
    </source>
</evidence>
<keyword evidence="3" id="KW-1185">Reference proteome</keyword>
<protein>
    <submittedName>
        <fullName evidence="2">Uncharacterized protein</fullName>
    </submittedName>
</protein>
<name>A0A811KBK9_9BILA</name>
<feature type="compositionally biased region" description="Basic and acidic residues" evidence="1">
    <location>
        <begin position="13"/>
        <end position="34"/>
    </location>
</feature>
<dbReference type="EMBL" id="CAJFDH010000002">
    <property type="protein sequence ID" value="CAD5212876.1"/>
    <property type="molecule type" value="Genomic_DNA"/>
</dbReference>
<accession>A0A811KBK9</accession>
<evidence type="ECO:0000313" key="2">
    <source>
        <dbReference type="EMBL" id="CAD5212876.1"/>
    </source>
</evidence>
<dbReference type="Proteomes" id="UP000614601">
    <property type="component" value="Unassembled WGS sequence"/>
</dbReference>
<proteinExistence type="predicted"/>
<feature type="compositionally biased region" description="Low complexity" evidence="1">
    <location>
        <begin position="172"/>
        <end position="191"/>
    </location>
</feature>
<dbReference type="AlphaFoldDB" id="A0A811KBK9"/>
<feature type="compositionally biased region" description="Basic and acidic residues" evidence="1">
    <location>
        <begin position="112"/>
        <end position="127"/>
    </location>
</feature>
<dbReference type="OrthoDB" id="10678504at2759"/>
<comment type="caution">
    <text evidence="2">The sequence shown here is derived from an EMBL/GenBank/DDBJ whole genome shotgun (WGS) entry which is preliminary data.</text>
</comment>
<dbReference type="Proteomes" id="UP000783686">
    <property type="component" value="Unassembled WGS sequence"/>
</dbReference>
<feature type="compositionally biased region" description="Basic and acidic residues" evidence="1">
    <location>
        <begin position="212"/>
        <end position="239"/>
    </location>
</feature>
<feature type="compositionally biased region" description="Basic and acidic residues" evidence="1">
    <location>
        <begin position="192"/>
        <end position="203"/>
    </location>
</feature>
<sequence length="246" mass="27822">MSSQWPRKPHKDKTHEEFKLKTSGNKDKKTDVPNKAKKSKDRKGKLRKPKIAEQDEEDQKTATSHSPPMKTGESRSPPRQNDEENQPTVFEKVGCPMRPFISPLKKKKKKLPKEDEAMKTAAEEEHSSGASLACESSDAKVATESNSHIKFDSHRLEDKKPWHRNNAKKTESQTSGSSHSSVTKTSSTTSEVGKEKEQPKSEEYFMVPGYEVRSEYVLKKSVDKSKAKKSTDDSSKEVKSSYFGYK</sequence>
<reference evidence="2" key="1">
    <citation type="submission" date="2020-09" db="EMBL/GenBank/DDBJ databases">
        <authorList>
            <person name="Kikuchi T."/>
        </authorList>
    </citation>
    <scope>NUCLEOTIDE SEQUENCE</scope>
    <source>
        <strain evidence="2">SH1</strain>
    </source>
</reference>
<dbReference type="EMBL" id="CAJFCW020000002">
    <property type="protein sequence ID" value="CAG9097983.1"/>
    <property type="molecule type" value="Genomic_DNA"/>
</dbReference>
<feature type="region of interest" description="Disordered" evidence="1">
    <location>
        <begin position="1"/>
        <end position="246"/>
    </location>
</feature>
<evidence type="ECO:0000313" key="3">
    <source>
        <dbReference type="Proteomes" id="UP000614601"/>
    </source>
</evidence>